<comment type="caution">
    <text evidence="1">The sequence shown here is derived from an EMBL/GenBank/DDBJ whole genome shotgun (WGS) entry which is preliminary data.</text>
</comment>
<evidence type="ECO:0000313" key="1">
    <source>
        <dbReference type="EMBL" id="MFB9095898.1"/>
    </source>
</evidence>
<dbReference type="RefSeq" id="WP_236453451.1">
    <property type="nucleotide sequence ID" value="NZ_CBCSGE010000028.1"/>
</dbReference>
<organism evidence="1 2">
    <name type="scientific">Flavobacterium jumunjinense</name>
    <dbReference type="NCBI Taxonomy" id="998845"/>
    <lineage>
        <taxon>Bacteria</taxon>
        <taxon>Pseudomonadati</taxon>
        <taxon>Bacteroidota</taxon>
        <taxon>Flavobacteriia</taxon>
        <taxon>Flavobacteriales</taxon>
        <taxon>Flavobacteriaceae</taxon>
        <taxon>Flavobacterium</taxon>
    </lineage>
</organism>
<evidence type="ECO:0008006" key="3">
    <source>
        <dbReference type="Google" id="ProtNLM"/>
    </source>
</evidence>
<dbReference type="EMBL" id="JBHMEY010000011">
    <property type="protein sequence ID" value="MFB9095898.1"/>
    <property type="molecule type" value="Genomic_DNA"/>
</dbReference>
<protein>
    <recommendedName>
        <fullName evidence="3">Nuclear transport factor 2 family protein</fullName>
    </recommendedName>
</protein>
<sequence length="107" mass="12408">MNKTILTVILLITIICNLNAQNDLIPQTIEQQKKAKNIAEKWFTLLIEGENIDSLITISKIPFALDRKKILNSEDELKAFYNKVIEKKVNALCLKFLQKYFIPNMKL</sequence>
<dbReference type="Proteomes" id="UP001589607">
    <property type="component" value="Unassembled WGS sequence"/>
</dbReference>
<accession>A0ABV5GKR4</accession>
<gene>
    <name evidence="1" type="ORF">ACFFVF_05180</name>
</gene>
<reference evidence="1 2" key="1">
    <citation type="submission" date="2024-09" db="EMBL/GenBank/DDBJ databases">
        <authorList>
            <person name="Sun Q."/>
            <person name="Mori K."/>
        </authorList>
    </citation>
    <scope>NUCLEOTIDE SEQUENCE [LARGE SCALE GENOMIC DNA]</scope>
    <source>
        <strain evidence="1 2">CECT 7955</strain>
    </source>
</reference>
<name>A0ABV5GKR4_9FLAO</name>
<evidence type="ECO:0000313" key="2">
    <source>
        <dbReference type="Proteomes" id="UP001589607"/>
    </source>
</evidence>
<proteinExistence type="predicted"/>
<keyword evidence="2" id="KW-1185">Reference proteome</keyword>